<dbReference type="EMBL" id="CAEMXZ010000011">
    <property type="protein sequence ID" value="CAB4322677.1"/>
    <property type="molecule type" value="Genomic_DNA"/>
</dbReference>
<accession>A0A6J5YE41</accession>
<dbReference type="EMBL" id="CAFBNC010000008">
    <property type="protein sequence ID" value="CAB4925030.1"/>
    <property type="molecule type" value="Genomic_DNA"/>
</dbReference>
<dbReference type="AlphaFoldDB" id="A0A6J5YE41"/>
<dbReference type="InterPro" id="IPR021458">
    <property type="entry name" value="Rv0495c"/>
</dbReference>
<protein>
    <submittedName>
        <fullName evidence="1">Unannotated protein</fullName>
    </submittedName>
</protein>
<organism evidence="1">
    <name type="scientific">freshwater metagenome</name>
    <dbReference type="NCBI Taxonomy" id="449393"/>
    <lineage>
        <taxon>unclassified sequences</taxon>
        <taxon>metagenomes</taxon>
        <taxon>ecological metagenomes</taxon>
    </lineage>
</organism>
<reference evidence="1" key="1">
    <citation type="submission" date="2020-05" db="EMBL/GenBank/DDBJ databases">
        <authorList>
            <person name="Chiriac C."/>
            <person name="Salcher M."/>
            <person name="Ghai R."/>
            <person name="Kavagutti S V."/>
        </authorList>
    </citation>
    <scope>NUCLEOTIDE SEQUENCE</scope>
</reference>
<evidence type="ECO:0000313" key="2">
    <source>
        <dbReference type="EMBL" id="CAB4925030.1"/>
    </source>
</evidence>
<sequence length="223" mass="24850">MELPDQEPSILEISTPDTEWRFDREFLESNWTCIWGRGCLGILDEPAEQLNQGCCSVGAEFGDEEEAMFISAMAAMLSPSIFQFAGAAMEGGIFSDDRRINTRVVDGACIFLNRPGFKGGEGCALHIAAGEAGESPLDWKPSVCWQLPIRVDWEQLENGRERATLRRWKRADWGDEGPTMAWCCTEGERAYVGESRVVDSLADELSAITGTEVFVELRRRLSD</sequence>
<evidence type="ECO:0000313" key="1">
    <source>
        <dbReference type="EMBL" id="CAB4322677.1"/>
    </source>
</evidence>
<gene>
    <name evidence="1" type="ORF">UFOPK1392_00413</name>
    <name evidence="2" type="ORF">UFOPK3733_00310</name>
</gene>
<proteinExistence type="predicted"/>
<dbReference type="Pfam" id="PF11307">
    <property type="entry name" value="DUF3109"/>
    <property type="match status" value="1"/>
</dbReference>
<name>A0A6J5YE41_9ZZZZ</name>